<dbReference type="InterPro" id="IPR036527">
    <property type="entry name" value="SCP2_sterol-bd_dom_sf"/>
</dbReference>
<dbReference type="Pfam" id="PF17668">
    <property type="entry name" value="Acetyltransf_17"/>
    <property type="match status" value="1"/>
</dbReference>
<dbReference type="PANTHER" id="PTHR37817">
    <property type="entry name" value="N-ACETYLTRANSFERASE EIS"/>
    <property type="match status" value="1"/>
</dbReference>
<feature type="binding site" evidence="4">
    <location>
        <begin position="100"/>
        <end position="105"/>
    </location>
    <ligand>
        <name>acetyl-CoA</name>
        <dbReference type="ChEBI" id="CHEBI:57288"/>
    </ligand>
</feature>
<evidence type="ECO:0000313" key="7">
    <source>
        <dbReference type="Proteomes" id="UP001596011"/>
    </source>
</evidence>
<dbReference type="HAMAP" id="MF_01812">
    <property type="entry name" value="Eis"/>
    <property type="match status" value="1"/>
</dbReference>
<dbReference type="GO" id="GO:0016746">
    <property type="term" value="F:acyltransferase activity"/>
    <property type="evidence" value="ECO:0007669"/>
    <property type="project" value="UniProtKB-KW"/>
</dbReference>
<name>A0ABV9HMZ1_9MICO</name>
<dbReference type="Gene3D" id="3.30.1050.10">
    <property type="entry name" value="SCP2 sterol-binding domain"/>
    <property type="match status" value="1"/>
</dbReference>
<dbReference type="Proteomes" id="UP001596011">
    <property type="component" value="Unassembled WGS sequence"/>
</dbReference>
<gene>
    <name evidence="6" type="primary">eis</name>
    <name evidence="6" type="ORF">ACFO6V_18575</name>
</gene>
<dbReference type="PROSITE" id="PS51186">
    <property type="entry name" value="GNAT"/>
    <property type="match status" value="1"/>
</dbReference>
<dbReference type="InterPro" id="IPR022902">
    <property type="entry name" value="NAcTrfase_Eis"/>
</dbReference>
<feature type="binding site" evidence="4">
    <location>
        <begin position="92"/>
        <end position="94"/>
    </location>
    <ligand>
        <name>acetyl-CoA</name>
        <dbReference type="ChEBI" id="CHEBI:57288"/>
    </ligand>
</feature>
<dbReference type="EC" id="2.3.1.-" evidence="6"/>
<dbReference type="PANTHER" id="PTHR37817:SF1">
    <property type="entry name" value="N-ACETYLTRANSFERASE EIS"/>
    <property type="match status" value="1"/>
</dbReference>
<dbReference type="InterPro" id="IPR025559">
    <property type="entry name" value="Eis_dom"/>
</dbReference>
<organism evidence="6 7">
    <name type="scientific">Promicromonospora alba</name>
    <dbReference type="NCBI Taxonomy" id="1616110"/>
    <lineage>
        <taxon>Bacteria</taxon>
        <taxon>Bacillati</taxon>
        <taxon>Actinomycetota</taxon>
        <taxon>Actinomycetes</taxon>
        <taxon>Micrococcales</taxon>
        <taxon>Promicromonosporaceae</taxon>
        <taxon>Promicromonospora</taxon>
    </lineage>
</organism>
<proteinExistence type="inferred from homology"/>
<dbReference type="InterPro" id="IPR041380">
    <property type="entry name" value="Acetyltransf_17"/>
</dbReference>
<feature type="domain" description="N-acetyltransferase" evidence="5">
    <location>
        <begin position="12"/>
        <end position="162"/>
    </location>
</feature>
<evidence type="ECO:0000259" key="5">
    <source>
        <dbReference type="PROSITE" id="PS51186"/>
    </source>
</evidence>
<dbReference type="Pfam" id="PF13527">
    <property type="entry name" value="Acetyltransf_9"/>
    <property type="match status" value="1"/>
</dbReference>
<feature type="active site" description="Proton donor" evidence="4">
    <location>
        <position position="133"/>
    </location>
</feature>
<keyword evidence="2 4" id="KW-0808">Transferase</keyword>
<evidence type="ECO:0000256" key="3">
    <source>
        <dbReference type="ARBA" id="ARBA00023315"/>
    </source>
</evidence>
<dbReference type="NCBIfam" id="NF002367">
    <property type="entry name" value="PRK01346.1-4"/>
    <property type="match status" value="1"/>
</dbReference>
<keyword evidence="3 4" id="KW-0012">Acyltransferase</keyword>
<accession>A0ABV9HMZ1</accession>
<evidence type="ECO:0000313" key="6">
    <source>
        <dbReference type="EMBL" id="MFC4630260.1"/>
    </source>
</evidence>
<evidence type="ECO:0000256" key="1">
    <source>
        <dbReference type="ARBA" id="ARBA00009213"/>
    </source>
</evidence>
<comment type="subunit">
    <text evidence="4">Homohexamer; trimer of dimers.</text>
</comment>
<dbReference type="SUPFAM" id="SSF55729">
    <property type="entry name" value="Acyl-CoA N-acyltransferases (Nat)"/>
    <property type="match status" value="1"/>
</dbReference>
<dbReference type="RefSeq" id="WP_377137796.1">
    <property type="nucleotide sequence ID" value="NZ_JBHSFI010000005.1"/>
</dbReference>
<dbReference type="SUPFAM" id="SSF55718">
    <property type="entry name" value="SCP-like"/>
    <property type="match status" value="1"/>
</dbReference>
<reference evidence="7" key="1">
    <citation type="journal article" date="2019" name="Int. J. Syst. Evol. Microbiol.">
        <title>The Global Catalogue of Microorganisms (GCM) 10K type strain sequencing project: providing services to taxonomists for standard genome sequencing and annotation.</title>
        <authorList>
            <consortium name="The Broad Institute Genomics Platform"/>
            <consortium name="The Broad Institute Genome Sequencing Center for Infectious Disease"/>
            <person name="Wu L."/>
            <person name="Ma J."/>
        </authorList>
    </citation>
    <scope>NUCLEOTIDE SEQUENCE [LARGE SCALE GENOMIC DNA]</scope>
    <source>
        <strain evidence="7">CCUG 42722</strain>
    </source>
</reference>
<sequence>MALPQITLPHGYRWRTLTKDDQRLVTELDTWAFPSGLAHDDIDATPSPLTWERAIAIEAEGFDGLAALHASYPFRQFPVPGAELPTAGLTWVGVHPQHRRRGLLTAMIDLHLARSVERGEALSALFAAEAPIYGRFGYGRAADDLRLEIPRGAALRDVPGAERHTIRLEVATREKHGELVDRLHRAAGAAPTGIPGINRPGWATRETEELQAILWDDSPVFREGRESRRIMIVELDGEPRGYVTFRRTMNWEPRGPRGRVHAGEVVALDAPAARALWGALLDLDLTNEVTPFVLPVDDVITNLLVDLRAAVPRTPDNVWVRLVDVAGALAGRQYAADVDVTLAVTDRQLPANAGAYRLRAEAFGGASVEQVDPEFEAPDLSLDVRELGAAYLGGRSLAALAAAGLITVHPRPGQPANALARASAAFGWPIAPGSSWVF</sequence>
<dbReference type="Gene3D" id="3.40.630.30">
    <property type="match status" value="2"/>
</dbReference>
<dbReference type="InterPro" id="IPR000182">
    <property type="entry name" value="GNAT_dom"/>
</dbReference>
<evidence type="ECO:0000256" key="2">
    <source>
        <dbReference type="ARBA" id="ARBA00022679"/>
    </source>
</evidence>
<comment type="caution">
    <text evidence="4">Lacks conserved residue(s) required for the propagation of feature annotation.</text>
</comment>
<dbReference type="InterPro" id="IPR016181">
    <property type="entry name" value="Acyl_CoA_acyltransferase"/>
</dbReference>
<evidence type="ECO:0000256" key="4">
    <source>
        <dbReference type="HAMAP-Rule" id="MF_01812"/>
    </source>
</evidence>
<protein>
    <submittedName>
        <fullName evidence="6">Enhanced intracellular survival protein Eis</fullName>
        <ecNumber evidence="6">2.3.1.-</ecNumber>
    </submittedName>
</protein>
<comment type="similarity">
    <text evidence="1 4">Belongs to the acetyltransferase Eis family.</text>
</comment>
<feature type="active site" description="Proton acceptor; via carboxylate" evidence="4">
    <location>
        <position position="438"/>
    </location>
</feature>
<comment type="caution">
    <text evidence="6">The sequence shown here is derived from an EMBL/GenBank/DDBJ whole genome shotgun (WGS) entry which is preliminary data.</text>
</comment>
<dbReference type="Pfam" id="PF13530">
    <property type="entry name" value="SCP2_2"/>
    <property type="match status" value="1"/>
</dbReference>
<dbReference type="InterPro" id="IPR051554">
    <property type="entry name" value="Acetyltransferase_Eis"/>
</dbReference>
<dbReference type="EMBL" id="JBHSFI010000005">
    <property type="protein sequence ID" value="MFC4630260.1"/>
    <property type="molecule type" value="Genomic_DNA"/>
</dbReference>
<keyword evidence="7" id="KW-1185">Reference proteome</keyword>